<accession>A0A4R4W9D7</accession>
<dbReference type="AlphaFoldDB" id="A0A4R4W9D7"/>
<evidence type="ECO:0000313" key="2">
    <source>
        <dbReference type="Proteomes" id="UP000294543"/>
    </source>
</evidence>
<organism evidence="1 2">
    <name type="scientific">Nonomuraea diastatica</name>
    <dbReference type="NCBI Taxonomy" id="1848329"/>
    <lineage>
        <taxon>Bacteria</taxon>
        <taxon>Bacillati</taxon>
        <taxon>Actinomycetota</taxon>
        <taxon>Actinomycetes</taxon>
        <taxon>Streptosporangiales</taxon>
        <taxon>Streptosporangiaceae</taxon>
        <taxon>Nonomuraea</taxon>
    </lineage>
</organism>
<dbReference type="Proteomes" id="UP000294543">
    <property type="component" value="Unassembled WGS sequence"/>
</dbReference>
<gene>
    <name evidence="1" type="ORF">E1294_40190</name>
</gene>
<dbReference type="OrthoDB" id="3540741at2"/>
<name>A0A4R4W9D7_9ACTN</name>
<protein>
    <submittedName>
        <fullName evidence="1">Uncharacterized protein</fullName>
    </submittedName>
</protein>
<comment type="caution">
    <text evidence="1">The sequence shown here is derived from an EMBL/GenBank/DDBJ whole genome shotgun (WGS) entry which is preliminary data.</text>
</comment>
<evidence type="ECO:0000313" key="1">
    <source>
        <dbReference type="EMBL" id="TDD13667.1"/>
    </source>
</evidence>
<sequence length="237" mass="25446">MPKFHDLSEYAATIALIIDAAHVNLHAAALRSVTDLAESSGVTPGLLVDLRFTLPLRPLTRSRLATIYRYGDAALRELDDHLREGTMTEDPGGLLRPTGEGLAFIHRLYDLHAAAADRVWAGHDLPALANLAGRALDSAGRVPDGALEMTAPPYEPEGTSPGVLLFNRIAALRHHRADAHATAWQAEGLTAAEIVALADGPLRARIEAETNLWAAAPYRTLSADERDTLHGGLLKLV</sequence>
<dbReference type="EMBL" id="SMKP01000168">
    <property type="protein sequence ID" value="TDD13667.1"/>
    <property type="molecule type" value="Genomic_DNA"/>
</dbReference>
<dbReference type="RefSeq" id="WP_132516210.1">
    <property type="nucleotide sequence ID" value="NZ_SMKP01000168.1"/>
</dbReference>
<reference evidence="1 2" key="1">
    <citation type="submission" date="2019-03" db="EMBL/GenBank/DDBJ databases">
        <title>Draft genome sequences of novel Actinobacteria.</title>
        <authorList>
            <person name="Sahin N."/>
            <person name="Ay H."/>
            <person name="Saygin H."/>
        </authorList>
    </citation>
    <scope>NUCLEOTIDE SEQUENCE [LARGE SCALE GENOMIC DNA]</scope>
    <source>
        <strain evidence="1 2">KC712</strain>
    </source>
</reference>
<proteinExistence type="predicted"/>
<keyword evidence="2" id="KW-1185">Reference proteome</keyword>